<feature type="compositionally biased region" description="Polar residues" evidence="2">
    <location>
        <begin position="67"/>
        <end position="90"/>
    </location>
</feature>
<feature type="compositionally biased region" description="Low complexity" evidence="2">
    <location>
        <begin position="603"/>
        <end position="621"/>
    </location>
</feature>
<reference evidence="4 5" key="1">
    <citation type="submission" date="2018-04" db="EMBL/GenBank/DDBJ databases">
        <authorList>
            <person name="Vogel A."/>
        </authorList>
    </citation>
    <scope>NUCLEOTIDE SEQUENCE [LARGE SCALE GENOMIC DNA]</scope>
</reference>
<evidence type="ECO:0000313" key="4">
    <source>
        <dbReference type="EMBL" id="VFQ82093.1"/>
    </source>
</evidence>
<name>A0A484LZT7_9ASTE</name>
<feature type="region of interest" description="Disordered" evidence="2">
    <location>
        <begin position="56"/>
        <end position="95"/>
    </location>
</feature>
<sequence length="621" mass="68219">MACCFALLLPVKTAAGRQSSPFAFSTASSFALPPLPDPFSFCSRSVPFFTTMIFSDSDSASPSSNSRQADQSASGRDPDQTQSSQPSLDPSTGGPRVKMDENIMALCHCQITDRGFANATDMVGPSIELVPNSHRYIAGYLVRCKAVGVKPTLDHFLFTFKLTKGHGDWASYASLSQRSSKLFTSDKKGSTKDWKPFFVFVPTGPESPFMGSGLPSFRRVPSPPFDATLLSITRQLCGQGAFEIKKATLGMIEVVSRRQDRQAAMDEARKAAEDKQRELQEEVAHFARELEEEKGRSTALETEKASLSARVAELEGEKTNLIQQLEAEKSDRVHHVEEAIESFKSSPDFDAVSVERMDKLVAEWLKTGPSVQWMFKEGKKSFNCGLFRAQQVFRNKLARLPKGFSFPDLGFPPPCRALAEFDPSPYLDEGSSSASDEEEEEVALNDQGGQGDQDPGANLTTACLFPKSVNSNDWGGGLDPYEFCLRLPRRQWPSVKPLPIPPNPYDDFSAAYKALSANRLPNGQIDWDAPCPTHLLHCMAWESVQNEHLPLLEHEGAYLTSLEQWTSESRTNSPVRLKEEVVVGEELDSSLPRPTGRSPPQKAPSRSGATRAASGSPSSSK</sequence>
<accession>A0A484LZT7</accession>
<feature type="region of interest" description="Disordered" evidence="2">
    <location>
        <begin position="583"/>
        <end position="621"/>
    </location>
</feature>
<evidence type="ECO:0000256" key="3">
    <source>
        <dbReference type="SAM" id="SignalP"/>
    </source>
</evidence>
<organism evidence="4 5">
    <name type="scientific">Cuscuta campestris</name>
    <dbReference type="NCBI Taxonomy" id="132261"/>
    <lineage>
        <taxon>Eukaryota</taxon>
        <taxon>Viridiplantae</taxon>
        <taxon>Streptophyta</taxon>
        <taxon>Embryophyta</taxon>
        <taxon>Tracheophyta</taxon>
        <taxon>Spermatophyta</taxon>
        <taxon>Magnoliopsida</taxon>
        <taxon>eudicotyledons</taxon>
        <taxon>Gunneridae</taxon>
        <taxon>Pentapetalae</taxon>
        <taxon>asterids</taxon>
        <taxon>lamiids</taxon>
        <taxon>Solanales</taxon>
        <taxon>Convolvulaceae</taxon>
        <taxon>Cuscuteae</taxon>
        <taxon>Cuscuta</taxon>
        <taxon>Cuscuta subgen. Grammica</taxon>
        <taxon>Cuscuta sect. Cleistogrammica</taxon>
    </lineage>
</organism>
<gene>
    <name evidence="4" type="ORF">CCAM_LOCUS23869</name>
</gene>
<evidence type="ECO:0000313" key="5">
    <source>
        <dbReference type="Proteomes" id="UP000595140"/>
    </source>
</evidence>
<evidence type="ECO:0000256" key="1">
    <source>
        <dbReference type="SAM" id="Coils"/>
    </source>
</evidence>
<proteinExistence type="predicted"/>
<dbReference type="OrthoDB" id="686887at2759"/>
<dbReference type="AlphaFoldDB" id="A0A484LZT7"/>
<dbReference type="Proteomes" id="UP000595140">
    <property type="component" value="Unassembled WGS sequence"/>
</dbReference>
<dbReference type="EMBL" id="OOIL02002298">
    <property type="protein sequence ID" value="VFQ82093.1"/>
    <property type="molecule type" value="Genomic_DNA"/>
</dbReference>
<feature type="compositionally biased region" description="Low complexity" evidence="2">
    <location>
        <begin position="56"/>
        <end position="66"/>
    </location>
</feature>
<protein>
    <submittedName>
        <fullName evidence="4">Uncharacterized protein</fullName>
    </submittedName>
</protein>
<keyword evidence="5" id="KW-1185">Reference proteome</keyword>
<feature type="coiled-coil region" evidence="1">
    <location>
        <begin position="258"/>
        <end position="331"/>
    </location>
</feature>
<feature type="signal peptide" evidence="3">
    <location>
        <begin position="1"/>
        <end position="16"/>
    </location>
</feature>
<feature type="region of interest" description="Disordered" evidence="2">
    <location>
        <begin position="426"/>
        <end position="459"/>
    </location>
</feature>
<keyword evidence="1" id="KW-0175">Coiled coil</keyword>
<evidence type="ECO:0000256" key="2">
    <source>
        <dbReference type="SAM" id="MobiDB-lite"/>
    </source>
</evidence>
<feature type="chain" id="PRO_5019805312" evidence="3">
    <location>
        <begin position="17"/>
        <end position="621"/>
    </location>
</feature>
<keyword evidence="3" id="KW-0732">Signal</keyword>